<dbReference type="EC" id="5.4.2.10" evidence="6 8"/>
<evidence type="ECO:0000259" key="9">
    <source>
        <dbReference type="Pfam" id="PF00408"/>
    </source>
</evidence>
<dbReference type="Gene3D" id="3.30.310.50">
    <property type="entry name" value="Alpha-D-phosphohexomutase, C-terminal domain"/>
    <property type="match status" value="1"/>
</dbReference>
<comment type="similarity">
    <text evidence="1 6 7">Belongs to the phosphohexose mutase family.</text>
</comment>
<organism evidence="13 14">
    <name type="scientific">Prauserella alba</name>
    <dbReference type="NCBI Taxonomy" id="176898"/>
    <lineage>
        <taxon>Bacteria</taxon>
        <taxon>Bacillati</taxon>
        <taxon>Actinomycetota</taxon>
        <taxon>Actinomycetes</taxon>
        <taxon>Pseudonocardiales</taxon>
        <taxon>Pseudonocardiaceae</taxon>
        <taxon>Prauserella</taxon>
    </lineage>
</organism>
<gene>
    <name evidence="6 13" type="primary">glmM</name>
    <name evidence="13" type="ORF">GCM10009675_28640</name>
</gene>
<evidence type="ECO:0000256" key="3">
    <source>
        <dbReference type="ARBA" id="ARBA00022723"/>
    </source>
</evidence>
<dbReference type="InterPro" id="IPR050060">
    <property type="entry name" value="Phosphoglucosamine_mutase"/>
</dbReference>
<proteinExistence type="inferred from homology"/>
<feature type="domain" description="Alpha-D-phosphohexomutase alpha/beta/alpha" evidence="11">
    <location>
        <begin position="160"/>
        <end position="255"/>
    </location>
</feature>
<evidence type="ECO:0000256" key="1">
    <source>
        <dbReference type="ARBA" id="ARBA00010231"/>
    </source>
</evidence>
<accession>A0ABP4FZ53</accession>
<dbReference type="NCBIfam" id="TIGR01455">
    <property type="entry name" value="glmM"/>
    <property type="match status" value="1"/>
</dbReference>
<dbReference type="Pfam" id="PF00408">
    <property type="entry name" value="PGM_PMM_IV"/>
    <property type="match status" value="1"/>
</dbReference>
<name>A0ABP4FZ53_9PSEU</name>
<feature type="active site" description="Phosphoserine intermediate" evidence="6">
    <location>
        <position position="102"/>
    </location>
</feature>
<keyword evidence="14" id="KW-1185">Reference proteome</keyword>
<keyword evidence="4 6" id="KW-0460">Magnesium</keyword>
<dbReference type="InterPro" id="IPR005845">
    <property type="entry name" value="A-D-PHexomutase_a/b/a-II"/>
</dbReference>
<comment type="PTM">
    <text evidence="6">Activated by phosphorylation.</text>
</comment>
<evidence type="ECO:0000259" key="10">
    <source>
        <dbReference type="Pfam" id="PF02878"/>
    </source>
</evidence>
<dbReference type="SUPFAM" id="SSF55957">
    <property type="entry name" value="Phosphoglucomutase, C-terminal domain"/>
    <property type="match status" value="1"/>
</dbReference>
<sequence>MARLFGTDGVRGLANGELTPELAMSVAAAAAGVLAAHDRSHRPVAVVGRDPRASGEMLEAAVTAGLASAGADVLRVGVLPTPAVAFLVGDLGADFGVMISASHNPMPDNGVKLFGEGGHKLPDSIEDEIEAALAGGGPGQVRPTGSEIGRVTDVDDAVQRYVGHLAAATPHALSGLKVVVDCANGAASTAAPEAYRKAGADVVAINAEPDGLNINDGCGSTHPERLQEAVVACGADLGIAHDGDADRCLAVDAEGRLVDGDQIMAVLALDMAERGELAHTTLVATVMSNLGLHLAMKEHDITLRTAAVGDRYVLEELRAGGFALGGEQSGHVVLPAHATTGDGLLTALRLMSRAAATGKPLAELAAVMERLPQVLVNVRVADKSAVAASEAVKDAVEAVTDELGEEGRVLLRPSGTEQLVRVMVEAKAEATAQAAADRLAGVVAAVA</sequence>
<keyword evidence="2 6" id="KW-0597">Phosphoprotein</keyword>
<dbReference type="Pfam" id="PF02878">
    <property type="entry name" value="PGM_PMM_I"/>
    <property type="match status" value="1"/>
</dbReference>
<comment type="caution">
    <text evidence="13">The sequence shown here is derived from an EMBL/GenBank/DDBJ whole genome shotgun (WGS) entry which is preliminary data.</text>
</comment>
<evidence type="ECO:0000256" key="8">
    <source>
        <dbReference type="RuleBase" id="RU004327"/>
    </source>
</evidence>
<dbReference type="Gene3D" id="3.40.120.10">
    <property type="entry name" value="Alpha-D-Glucose-1,6-Bisphosphate, subunit A, domain 3"/>
    <property type="match status" value="3"/>
</dbReference>
<evidence type="ECO:0000313" key="14">
    <source>
        <dbReference type="Proteomes" id="UP001500467"/>
    </source>
</evidence>
<dbReference type="EMBL" id="BAAALM010000008">
    <property type="protein sequence ID" value="GAA1207457.1"/>
    <property type="molecule type" value="Genomic_DNA"/>
</dbReference>
<dbReference type="InterPro" id="IPR016066">
    <property type="entry name" value="A-D-PHexomutase_CS"/>
</dbReference>
<feature type="domain" description="Alpha-D-phosphohexomutase C-terminal" evidence="9">
    <location>
        <begin position="375"/>
        <end position="440"/>
    </location>
</feature>
<comment type="function">
    <text evidence="6 8">Catalyzes the conversion of glucosamine-6-phosphate to glucosamine-1-phosphate.</text>
</comment>
<dbReference type="CDD" id="cd05802">
    <property type="entry name" value="GlmM"/>
    <property type="match status" value="1"/>
</dbReference>
<dbReference type="PROSITE" id="PS00710">
    <property type="entry name" value="PGM_PMM"/>
    <property type="match status" value="1"/>
</dbReference>
<feature type="modified residue" description="Phosphoserine" evidence="6">
    <location>
        <position position="102"/>
    </location>
</feature>
<comment type="catalytic activity">
    <reaction evidence="6 8">
        <text>alpha-D-glucosamine 1-phosphate = D-glucosamine 6-phosphate</text>
        <dbReference type="Rhea" id="RHEA:23424"/>
        <dbReference type="ChEBI" id="CHEBI:58516"/>
        <dbReference type="ChEBI" id="CHEBI:58725"/>
        <dbReference type="EC" id="5.4.2.10"/>
    </reaction>
</comment>
<dbReference type="InterPro" id="IPR016055">
    <property type="entry name" value="A-D-PHexomutase_a/b/a-I/II/III"/>
</dbReference>
<evidence type="ECO:0000256" key="7">
    <source>
        <dbReference type="RuleBase" id="RU004326"/>
    </source>
</evidence>
<dbReference type="InterPro" id="IPR005843">
    <property type="entry name" value="A-D-PHexomutase_C"/>
</dbReference>
<feature type="binding site" evidence="6">
    <location>
        <position position="246"/>
    </location>
    <ligand>
        <name>Mg(2+)</name>
        <dbReference type="ChEBI" id="CHEBI:18420"/>
    </ligand>
</feature>
<dbReference type="Pfam" id="PF02879">
    <property type="entry name" value="PGM_PMM_II"/>
    <property type="match status" value="1"/>
</dbReference>
<evidence type="ECO:0000256" key="4">
    <source>
        <dbReference type="ARBA" id="ARBA00022842"/>
    </source>
</evidence>
<keyword evidence="3 6" id="KW-0479">Metal-binding</keyword>
<evidence type="ECO:0000313" key="13">
    <source>
        <dbReference type="EMBL" id="GAA1207457.1"/>
    </source>
</evidence>
<dbReference type="InterPro" id="IPR006352">
    <property type="entry name" value="GlmM_bact"/>
</dbReference>
<comment type="cofactor">
    <cofactor evidence="6">
        <name>Mg(2+)</name>
        <dbReference type="ChEBI" id="CHEBI:18420"/>
    </cofactor>
    <text evidence="6">Binds 1 Mg(2+) ion per subunit.</text>
</comment>
<dbReference type="InterPro" id="IPR005846">
    <property type="entry name" value="A-D-PHexomutase_a/b/a-III"/>
</dbReference>
<dbReference type="SUPFAM" id="SSF53738">
    <property type="entry name" value="Phosphoglucomutase, first 3 domains"/>
    <property type="match status" value="3"/>
</dbReference>
<feature type="domain" description="Alpha-D-phosphohexomutase alpha/beta/alpha" evidence="10">
    <location>
        <begin position="3"/>
        <end position="133"/>
    </location>
</feature>
<dbReference type="HAMAP" id="MF_01554_B">
    <property type="entry name" value="GlmM_B"/>
    <property type="match status" value="1"/>
</dbReference>
<feature type="binding site" description="via phosphate group" evidence="6">
    <location>
        <position position="102"/>
    </location>
    <ligand>
        <name>Mg(2+)</name>
        <dbReference type="ChEBI" id="CHEBI:18420"/>
    </ligand>
</feature>
<dbReference type="PANTHER" id="PTHR42946:SF1">
    <property type="entry name" value="PHOSPHOGLUCOMUTASE (ALPHA-D-GLUCOSE-1,6-BISPHOSPHATE-DEPENDENT)"/>
    <property type="match status" value="1"/>
</dbReference>
<evidence type="ECO:0000256" key="6">
    <source>
        <dbReference type="HAMAP-Rule" id="MF_01554"/>
    </source>
</evidence>
<evidence type="ECO:0000256" key="5">
    <source>
        <dbReference type="ARBA" id="ARBA00023235"/>
    </source>
</evidence>
<evidence type="ECO:0000259" key="12">
    <source>
        <dbReference type="Pfam" id="PF02880"/>
    </source>
</evidence>
<dbReference type="InterPro" id="IPR005841">
    <property type="entry name" value="Alpha-D-phosphohexomutase_SF"/>
</dbReference>
<feature type="domain" description="Alpha-D-phosphohexomutase alpha/beta/alpha" evidence="12">
    <location>
        <begin position="259"/>
        <end position="370"/>
    </location>
</feature>
<dbReference type="RefSeq" id="WP_253858736.1">
    <property type="nucleotide sequence ID" value="NZ_BAAALM010000008.1"/>
</dbReference>
<dbReference type="InterPro" id="IPR036900">
    <property type="entry name" value="A-D-PHexomutase_C_sf"/>
</dbReference>
<dbReference type="Proteomes" id="UP001500467">
    <property type="component" value="Unassembled WGS sequence"/>
</dbReference>
<dbReference type="PANTHER" id="PTHR42946">
    <property type="entry name" value="PHOSPHOHEXOSE MUTASE"/>
    <property type="match status" value="1"/>
</dbReference>
<reference evidence="14" key="1">
    <citation type="journal article" date="2019" name="Int. J. Syst. Evol. Microbiol.">
        <title>The Global Catalogue of Microorganisms (GCM) 10K type strain sequencing project: providing services to taxonomists for standard genome sequencing and annotation.</title>
        <authorList>
            <consortium name="The Broad Institute Genomics Platform"/>
            <consortium name="The Broad Institute Genome Sequencing Center for Infectious Disease"/>
            <person name="Wu L."/>
            <person name="Ma J."/>
        </authorList>
    </citation>
    <scope>NUCLEOTIDE SEQUENCE [LARGE SCALE GENOMIC DNA]</scope>
    <source>
        <strain evidence="14">JCM 13022</strain>
    </source>
</reference>
<keyword evidence="5 6" id="KW-0413">Isomerase</keyword>
<evidence type="ECO:0000256" key="2">
    <source>
        <dbReference type="ARBA" id="ARBA00022553"/>
    </source>
</evidence>
<dbReference type="Pfam" id="PF02880">
    <property type="entry name" value="PGM_PMM_III"/>
    <property type="match status" value="1"/>
</dbReference>
<dbReference type="PRINTS" id="PR00509">
    <property type="entry name" value="PGMPMM"/>
</dbReference>
<evidence type="ECO:0000259" key="11">
    <source>
        <dbReference type="Pfam" id="PF02879"/>
    </source>
</evidence>
<feature type="binding site" evidence="6">
    <location>
        <position position="242"/>
    </location>
    <ligand>
        <name>Mg(2+)</name>
        <dbReference type="ChEBI" id="CHEBI:18420"/>
    </ligand>
</feature>
<feature type="binding site" evidence="6">
    <location>
        <position position="244"/>
    </location>
    <ligand>
        <name>Mg(2+)</name>
        <dbReference type="ChEBI" id="CHEBI:18420"/>
    </ligand>
</feature>
<dbReference type="InterPro" id="IPR005844">
    <property type="entry name" value="A-D-PHexomutase_a/b/a-I"/>
</dbReference>
<protein>
    <recommendedName>
        <fullName evidence="6 8">Phosphoglucosamine mutase</fullName>
        <ecNumber evidence="6 8">5.4.2.10</ecNumber>
    </recommendedName>
</protein>